<name>A0ABT3N413_9GAMM</name>
<dbReference type="Proteomes" id="UP001209854">
    <property type="component" value="Unassembled WGS sequence"/>
</dbReference>
<comment type="caution">
    <text evidence="1">The sequence shown here is derived from an EMBL/GenBank/DDBJ whole genome shotgun (WGS) entry which is preliminary data.</text>
</comment>
<gene>
    <name evidence="1" type="ORF">NX722_27810</name>
</gene>
<dbReference type="RefSeq" id="WP_262566060.1">
    <property type="nucleotide sequence ID" value="NZ_JAPFCC010000001.1"/>
</dbReference>
<evidence type="ECO:0000313" key="2">
    <source>
        <dbReference type="Proteomes" id="UP001209854"/>
    </source>
</evidence>
<organism evidence="1 2">
    <name type="scientific">Endozoicomonas gorgoniicola</name>
    <dbReference type="NCBI Taxonomy" id="1234144"/>
    <lineage>
        <taxon>Bacteria</taxon>
        <taxon>Pseudomonadati</taxon>
        <taxon>Pseudomonadota</taxon>
        <taxon>Gammaproteobacteria</taxon>
        <taxon>Oceanospirillales</taxon>
        <taxon>Endozoicomonadaceae</taxon>
        <taxon>Endozoicomonas</taxon>
    </lineage>
</organism>
<accession>A0ABT3N413</accession>
<reference evidence="1 2" key="1">
    <citation type="submission" date="2022-10" db="EMBL/GenBank/DDBJ databases">
        <title>High-quality genome sequences of two octocoral-associated bacteria, Endozoicomonas euniceicola EF212 and Endozoicomonas gorgoniicola PS125.</title>
        <authorList>
            <person name="Chiou Y.-J."/>
            <person name="Chen Y.-H."/>
        </authorList>
    </citation>
    <scope>NUCLEOTIDE SEQUENCE [LARGE SCALE GENOMIC DNA]</scope>
    <source>
        <strain evidence="1 2">PS125</strain>
    </source>
</reference>
<protein>
    <submittedName>
        <fullName evidence="1">Uncharacterized protein</fullName>
    </submittedName>
</protein>
<evidence type="ECO:0000313" key="1">
    <source>
        <dbReference type="EMBL" id="MCW7556372.1"/>
    </source>
</evidence>
<keyword evidence="2" id="KW-1185">Reference proteome</keyword>
<proteinExistence type="predicted"/>
<dbReference type="EMBL" id="JAPFCC010000001">
    <property type="protein sequence ID" value="MCW7556372.1"/>
    <property type="molecule type" value="Genomic_DNA"/>
</dbReference>
<sequence length="277" mass="31853">MKRRIHSRKIKPLKLELPSEISSKKLTFIAYGNIVNVEKKAMLWCLFCDEDKKLHESLQPLSIMPYFTLGRCFNNSFLINSTTAPTFYHASVSKDKTSLTELPRRLLQTDFTQFQGQYHKQYCVKVRNKSIQLVDVMLRTFCPDPEFGKVALTLLSKSFIFKNVRQDNNHLYIELDGVFSFRITTAVARQLALMATCEEYRHWHTGIAFSAGEALTCDEGMPWRCKLPDFPLKVTYSPLDSSGVSPFYRVASVRPQLALPGKVTVYLKDKSEVFSIR</sequence>